<dbReference type="Proteomes" id="UP000887565">
    <property type="component" value="Unplaced"/>
</dbReference>
<evidence type="ECO:0000313" key="2">
    <source>
        <dbReference type="WBParaSite" id="nRc.2.0.1.t20130-RA"/>
    </source>
</evidence>
<sequence length="106" mass="12323">MPGPPSGREKILSARATIVRHVQFQPCENYLGHSSHQTEIIFRRVIEFIHGLPPPQDKPELLHDNPNLHFKSSKHQNFAFASHQYVIRWPSIKKQSRLNFLAMCSR</sequence>
<evidence type="ECO:0000313" key="1">
    <source>
        <dbReference type="Proteomes" id="UP000887565"/>
    </source>
</evidence>
<proteinExistence type="predicted"/>
<organism evidence="1 2">
    <name type="scientific">Romanomermis culicivorax</name>
    <name type="common">Nematode worm</name>
    <dbReference type="NCBI Taxonomy" id="13658"/>
    <lineage>
        <taxon>Eukaryota</taxon>
        <taxon>Metazoa</taxon>
        <taxon>Ecdysozoa</taxon>
        <taxon>Nematoda</taxon>
        <taxon>Enoplea</taxon>
        <taxon>Dorylaimia</taxon>
        <taxon>Mermithida</taxon>
        <taxon>Mermithoidea</taxon>
        <taxon>Mermithidae</taxon>
        <taxon>Romanomermis</taxon>
    </lineage>
</organism>
<reference evidence="2" key="1">
    <citation type="submission" date="2022-11" db="UniProtKB">
        <authorList>
            <consortium name="WormBaseParasite"/>
        </authorList>
    </citation>
    <scope>IDENTIFICATION</scope>
</reference>
<accession>A0A915J162</accession>
<dbReference type="AlphaFoldDB" id="A0A915J162"/>
<dbReference type="WBParaSite" id="nRc.2.0.1.t20130-RA">
    <property type="protein sequence ID" value="nRc.2.0.1.t20130-RA"/>
    <property type="gene ID" value="nRc.2.0.1.g20130"/>
</dbReference>
<name>A0A915J162_ROMCU</name>
<protein>
    <submittedName>
        <fullName evidence="2">Uncharacterized protein</fullName>
    </submittedName>
</protein>
<keyword evidence="1" id="KW-1185">Reference proteome</keyword>